<dbReference type="AlphaFoldDB" id="A0A540LBF8"/>
<sequence length="64" mass="7532">MPSTPNPMQNHQLYLTTQAMNMEKKVVEAVEMVWTDIMRPPPSPLLTKNNWKLYESRIDNEEIT</sequence>
<organism evidence="1 2">
    <name type="scientific">Malus baccata</name>
    <name type="common">Siberian crab apple</name>
    <name type="synonym">Pyrus baccata</name>
    <dbReference type="NCBI Taxonomy" id="106549"/>
    <lineage>
        <taxon>Eukaryota</taxon>
        <taxon>Viridiplantae</taxon>
        <taxon>Streptophyta</taxon>
        <taxon>Embryophyta</taxon>
        <taxon>Tracheophyta</taxon>
        <taxon>Spermatophyta</taxon>
        <taxon>Magnoliopsida</taxon>
        <taxon>eudicotyledons</taxon>
        <taxon>Gunneridae</taxon>
        <taxon>Pentapetalae</taxon>
        <taxon>rosids</taxon>
        <taxon>fabids</taxon>
        <taxon>Rosales</taxon>
        <taxon>Rosaceae</taxon>
        <taxon>Amygdaloideae</taxon>
        <taxon>Maleae</taxon>
        <taxon>Malus</taxon>
    </lineage>
</organism>
<gene>
    <name evidence="1" type="ORF">C1H46_030628</name>
</gene>
<comment type="caution">
    <text evidence="1">The sequence shown here is derived from an EMBL/GenBank/DDBJ whole genome shotgun (WGS) entry which is preliminary data.</text>
</comment>
<dbReference type="EMBL" id="VIEB01000664">
    <property type="protein sequence ID" value="TQD83807.1"/>
    <property type="molecule type" value="Genomic_DNA"/>
</dbReference>
<dbReference type="Proteomes" id="UP000315295">
    <property type="component" value="Unassembled WGS sequence"/>
</dbReference>
<keyword evidence="2" id="KW-1185">Reference proteome</keyword>
<evidence type="ECO:0000313" key="2">
    <source>
        <dbReference type="Proteomes" id="UP000315295"/>
    </source>
</evidence>
<protein>
    <submittedName>
        <fullName evidence="1">Uncharacterized protein</fullName>
    </submittedName>
</protein>
<proteinExistence type="predicted"/>
<reference evidence="1 2" key="1">
    <citation type="journal article" date="2019" name="G3 (Bethesda)">
        <title>Sequencing of a Wild Apple (Malus baccata) Genome Unravels the Differences Between Cultivated and Wild Apple Species Regarding Disease Resistance and Cold Tolerance.</title>
        <authorList>
            <person name="Chen X."/>
        </authorList>
    </citation>
    <scope>NUCLEOTIDE SEQUENCE [LARGE SCALE GENOMIC DNA]</scope>
    <source>
        <strain evidence="2">cv. Shandingzi</strain>
        <tissue evidence="1">Leaves</tissue>
    </source>
</reference>
<accession>A0A540LBF8</accession>
<evidence type="ECO:0000313" key="1">
    <source>
        <dbReference type="EMBL" id="TQD83807.1"/>
    </source>
</evidence>
<name>A0A540LBF8_MALBA</name>